<dbReference type="InParanoid" id="A0A0G4EHI8"/>
<dbReference type="InterPro" id="IPR006652">
    <property type="entry name" value="Kelch_1"/>
</dbReference>
<gene>
    <name evidence="4" type="ORF">Vbra_11915</name>
</gene>
<dbReference type="SUPFAM" id="SSF117281">
    <property type="entry name" value="Kelch motif"/>
    <property type="match status" value="1"/>
</dbReference>
<organism evidence="4 5">
    <name type="scientific">Vitrella brassicaformis (strain CCMP3155)</name>
    <dbReference type="NCBI Taxonomy" id="1169540"/>
    <lineage>
        <taxon>Eukaryota</taxon>
        <taxon>Sar</taxon>
        <taxon>Alveolata</taxon>
        <taxon>Colpodellida</taxon>
        <taxon>Vitrellaceae</taxon>
        <taxon>Vitrella</taxon>
    </lineage>
</organism>
<accession>A0A0G4EHI8</accession>
<dbReference type="EMBL" id="CDMY01000227">
    <property type="protein sequence ID" value="CEL95485.1"/>
    <property type="molecule type" value="Genomic_DNA"/>
</dbReference>
<keyword evidence="2" id="KW-0408">Iron</keyword>
<dbReference type="OrthoDB" id="10251809at2759"/>
<keyword evidence="3" id="KW-0732">Signal</keyword>
<feature type="chain" id="PRO_5005187634" evidence="3">
    <location>
        <begin position="27"/>
        <end position="400"/>
    </location>
</feature>
<evidence type="ECO:0000256" key="1">
    <source>
        <dbReference type="ARBA" id="ARBA00022737"/>
    </source>
</evidence>
<dbReference type="SMART" id="SM00612">
    <property type="entry name" value="Kelch"/>
    <property type="match status" value="4"/>
</dbReference>
<dbReference type="PANTHER" id="PTHR47435">
    <property type="entry name" value="KELCH REPEAT PROTEIN (AFU_ORTHOLOGUE AFUA_5G12780)"/>
    <property type="match status" value="1"/>
</dbReference>
<dbReference type="OMA" id="PRDNDVH"/>
<evidence type="ECO:0000313" key="5">
    <source>
        <dbReference type="Proteomes" id="UP000041254"/>
    </source>
</evidence>
<sequence length="400" mass="43356">MLLTGRLSLLRLQLAALPICQSLASAHLASIFRHFHTSSSTAESVTMGMRCEWTRIGEGEGKPSSRSSHSVNINNNNVYLFGGESAPRTPIDSKIHVYDLKSDTWTTPVTLNEPPSARLAHGAAFANGKLYVFGGQTSVAASVDIEDKDKREEATLNDLFVFDPETSTWTELTSQTHGPTPERRSYHTMTSYSNKIYLFGGVGVNGRLNDLHEFDPATLTWRQLASPDSDKCPGRGGSAVVAYKGKLYVVNGFAGHERNDVHEYDIGSNTWRQTEWTGDNPPRSVSAVVVAGGGIITMGGEADPSKLGHAGAGKFTDAVFHFSPRTNHWTRLLCEGVGNGKMPMPRGWHTGAALSDGSGLVIFGGVDTDNARLDDFWKLTLVISASEPVESGGQVRRNYD</sequence>
<evidence type="ECO:0000313" key="4">
    <source>
        <dbReference type="EMBL" id="CEL95485.1"/>
    </source>
</evidence>
<dbReference type="AlphaFoldDB" id="A0A0G4EHI8"/>
<dbReference type="GO" id="GO:0019760">
    <property type="term" value="P:glucosinolate metabolic process"/>
    <property type="evidence" value="ECO:0007669"/>
    <property type="project" value="UniProtKB-ARBA"/>
</dbReference>
<dbReference type="Gene3D" id="2.120.10.80">
    <property type="entry name" value="Kelch-type beta propeller"/>
    <property type="match status" value="2"/>
</dbReference>
<protein>
    <submittedName>
        <fullName evidence="4">Uncharacterized protein</fullName>
    </submittedName>
</protein>
<reference evidence="4 5" key="1">
    <citation type="submission" date="2014-11" db="EMBL/GenBank/DDBJ databases">
        <authorList>
            <person name="Zhu J."/>
            <person name="Qi W."/>
            <person name="Song R."/>
        </authorList>
    </citation>
    <scope>NUCLEOTIDE SEQUENCE [LARGE SCALE GENOMIC DNA]</scope>
</reference>
<dbReference type="InterPro" id="IPR015915">
    <property type="entry name" value="Kelch-typ_b-propeller"/>
</dbReference>
<proteinExistence type="predicted"/>
<name>A0A0G4EHI8_VITBC</name>
<keyword evidence="5" id="KW-1185">Reference proteome</keyword>
<dbReference type="Pfam" id="PF24681">
    <property type="entry name" value="Kelch_KLHDC2_KLHL20_DRC7"/>
    <property type="match status" value="1"/>
</dbReference>
<keyword evidence="1" id="KW-0677">Repeat</keyword>
<feature type="signal peptide" evidence="3">
    <location>
        <begin position="1"/>
        <end position="26"/>
    </location>
</feature>
<dbReference type="PhylomeDB" id="A0A0G4EHI8"/>
<dbReference type="Proteomes" id="UP000041254">
    <property type="component" value="Unassembled WGS sequence"/>
</dbReference>
<dbReference type="STRING" id="1169540.A0A0G4EHI8"/>
<dbReference type="VEuPathDB" id="CryptoDB:Vbra_11915"/>
<evidence type="ECO:0000256" key="3">
    <source>
        <dbReference type="SAM" id="SignalP"/>
    </source>
</evidence>
<evidence type="ECO:0000256" key="2">
    <source>
        <dbReference type="ARBA" id="ARBA00023004"/>
    </source>
</evidence>
<dbReference type="PANTHER" id="PTHR47435:SF4">
    <property type="entry name" value="KELCH REPEAT PROTEIN (AFU_ORTHOLOGUE AFUA_5G12780)"/>
    <property type="match status" value="1"/>
</dbReference>